<evidence type="ECO:0000256" key="3">
    <source>
        <dbReference type="ARBA" id="ARBA00023163"/>
    </source>
</evidence>
<evidence type="ECO:0000259" key="5">
    <source>
        <dbReference type="PROSITE" id="PS51078"/>
    </source>
</evidence>
<dbReference type="Pfam" id="PF09339">
    <property type="entry name" value="HTH_IclR"/>
    <property type="match status" value="1"/>
</dbReference>
<dbReference type="EMBL" id="UINC01039602">
    <property type="protein sequence ID" value="SVB38322.1"/>
    <property type="molecule type" value="Genomic_DNA"/>
</dbReference>
<name>A0A382DJW5_9ZZZZ</name>
<proteinExistence type="predicted"/>
<keyword evidence="3" id="KW-0804">Transcription</keyword>
<keyword evidence="2" id="KW-0238">DNA-binding</keyword>
<dbReference type="Gene3D" id="3.30.450.40">
    <property type="match status" value="1"/>
</dbReference>
<dbReference type="PANTHER" id="PTHR30136:SF24">
    <property type="entry name" value="HTH-TYPE TRANSCRIPTIONAL REPRESSOR ALLR"/>
    <property type="match status" value="1"/>
</dbReference>
<dbReference type="SUPFAM" id="SSF46785">
    <property type="entry name" value="Winged helix' DNA-binding domain"/>
    <property type="match status" value="1"/>
</dbReference>
<reference evidence="6" key="1">
    <citation type="submission" date="2018-05" db="EMBL/GenBank/DDBJ databases">
        <authorList>
            <person name="Lanie J.A."/>
            <person name="Ng W.-L."/>
            <person name="Kazmierczak K.M."/>
            <person name="Andrzejewski T.M."/>
            <person name="Davidsen T.M."/>
            <person name="Wayne K.J."/>
            <person name="Tettelin H."/>
            <person name="Glass J.I."/>
            <person name="Rusch D."/>
            <person name="Podicherti R."/>
            <person name="Tsui H.-C.T."/>
            <person name="Winkler M.E."/>
        </authorList>
    </citation>
    <scope>NUCLEOTIDE SEQUENCE</scope>
</reference>
<dbReference type="SMART" id="SM00346">
    <property type="entry name" value="HTH_ICLR"/>
    <property type="match status" value="1"/>
</dbReference>
<evidence type="ECO:0008006" key="7">
    <source>
        <dbReference type="Google" id="ProtNLM"/>
    </source>
</evidence>
<feature type="domain" description="IclR-ED" evidence="5">
    <location>
        <begin position="75"/>
        <end position="258"/>
    </location>
</feature>
<dbReference type="AlphaFoldDB" id="A0A382DJW5"/>
<sequence length="264" mass="29586">MSSPSSENRYQVPGLDRALSVIELLNEHPEGLLVNEMAELLNLPTNSVYRIMHTLERRAYARKNPNGSGYVLSEKFLSLATPVAGDPGFLENALPVMRRLRDLTRETVLAGVLLEDRGVVLEQVPGLHNFCFKVNPGLRFYLHCAAPGKAMLAALPLDEREKFISNMDFPRFNDRTITSQEDFSEELNKSRKLGYSVDHAEEIEGQHCIGAAVLDRRGYPVGSIWITGPSVRIEEKDFHRIGSQIRDHADQISHALGYVSFKVA</sequence>
<accession>A0A382DJW5</accession>
<dbReference type="GO" id="GO:0003677">
    <property type="term" value="F:DNA binding"/>
    <property type="evidence" value="ECO:0007669"/>
    <property type="project" value="UniProtKB-KW"/>
</dbReference>
<evidence type="ECO:0000259" key="4">
    <source>
        <dbReference type="PROSITE" id="PS51077"/>
    </source>
</evidence>
<dbReference type="InterPro" id="IPR014757">
    <property type="entry name" value="Tscrpt_reg_IclR_C"/>
</dbReference>
<dbReference type="PROSITE" id="PS51078">
    <property type="entry name" value="ICLR_ED"/>
    <property type="match status" value="1"/>
</dbReference>
<dbReference type="PANTHER" id="PTHR30136">
    <property type="entry name" value="HELIX-TURN-HELIX TRANSCRIPTIONAL REGULATOR, ICLR FAMILY"/>
    <property type="match status" value="1"/>
</dbReference>
<dbReference type="InterPro" id="IPR036390">
    <property type="entry name" value="WH_DNA-bd_sf"/>
</dbReference>
<dbReference type="Gene3D" id="1.10.10.10">
    <property type="entry name" value="Winged helix-like DNA-binding domain superfamily/Winged helix DNA-binding domain"/>
    <property type="match status" value="1"/>
</dbReference>
<gene>
    <name evidence="6" type="ORF">METZ01_LOCUS191176</name>
</gene>
<dbReference type="InterPro" id="IPR036388">
    <property type="entry name" value="WH-like_DNA-bd_sf"/>
</dbReference>
<keyword evidence="1" id="KW-0805">Transcription regulation</keyword>
<dbReference type="GO" id="GO:0003700">
    <property type="term" value="F:DNA-binding transcription factor activity"/>
    <property type="evidence" value="ECO:0007669"/>
    <property type="project" value="TreeGrafter"/>
</dbReference>
<organism evidence="6">
    <name type="scientific">marine metagenome</name>
    <dbReference type="NCBI Taxonomy" id="408172"/>
    <lineage>
        <taxon>unclassified sequences</taxon>
        <taxon>metagenomes</taxon>
        <taxon>ecological metagenomes</taxon>
    </lineage>
</organism>
<dbReference type="PROSITE" id="PS51077">
    <property type="entry name" value="HTH_ICLR"/>
    <property type="match status" value="1"/>
</dbReference>
<dbReference type="Pfam" id="PF01614">
    <property type="entry name" value="IclR_C"/>
    <property type="match status" value="1"/>
</dbReference>
<dbReference type="InterPro" id="IPR050707">
    <property type="entry name" value="HTH_MetabolicPath_Reg"/>
</dbReference>
<dbReference type="InterPro" id="IPR029016">
    <property type="entry name" value="GAF-like_dom_sf"/>
</dbReference>
<evidence type="ECO:0000256" key="2">
    <source>
        <dbReference type="ARBA" id="ARBA00023125"/>
    </source>
</evidence>
<dbReference type="SUPFAM" id="SSF55781">
    <property type="entry name" value="GAF domain-like"/>
    <property type="match status" value="1"/>
</dbReference>
<dbReference type="InterPro" id="IPR005471">
    <property type="entry name" value="Tscrpt_reg_IclR_N"/>
</dbReference>
<protein>
    <recommendedName>
        <fullName evidence="7">HTH iclR-type domain-containing protein</fullName>
    </recommendedName>
</protein>
<evidence type="ECO:0000256" key="1">
    <source>
        <dbReference type="ARBA" id="ARBA00023015"/>
    </source>
</evidence>
<dbReference type="GO" id="GO:0045892">
    <property type="term" value="P:negative regulation of DNA-templated transcription"/>
    <property type="evidence" value="ECO:0007669"/>
    <property type="project" value="TreeGrafter"/>
</dbReference>
<feature type="domain" description="HTH iclR-type" evidence="4">
    <location>
        <begin position="12"/>
        <end position="74"/>
    </location>
</feature>
<evidence type="ECO:0000313" key="6">
    <source>
        <dbReference type="EMBL" id="SVB38322.1"/>
    </source>
</evidence>